<feature type="transmembrane region" description="Helical" evidence="6">
    <location>
        <begin position="20"/>
        <end position="43"/>
    </location>
</feature>
<evidence type="ECO:0000313" key="9">
    <source>
        <dbReference type="Proteomes" id="UP000608071"/>
    </source>
</evidence>
<dbReference type="Pfam" id="PF07690">
    <property type="entry name" value="MFS_1"/>
    <property type="match status" value="2"/>
</dbReference>
<evidence type="ECO:0000256" key="6">
    <source>
        <dbReference type="SAM" id="Phobius"/>
    </source>
</evidence>
<keyword evidence="5 6" id="KW-0472">Membrane</keyword>
<dbReference type="InterPro" id="IPR011701">
    <property type="entry name" value="MFS"/>
</dbReference>
<evidence type="ECO:0000256" key="2">
    <source>
        <dbReference type="ARBA" id="ARBA00022448"/>
    </source>
</evidence>
<feature type="transmembrane region" description="Helical" evidence="6">
    <location>
        <begin position="304"/>
        <end position="326"/>
    </location>
</feature>
<accession>A0ABR8SY21</accession>
<dbReference type="PANTHER" id="PTHR23525:SF1">
    <property type="entry name" value="NODULIN-LIKE DOMAIN-CONTAINING PROTEIN"/>
    <property type="match status" value="1"/>
</dbReference>
<evidence type="ECO:0000259" key="7">
    <source>
        <dbReference type="PROSITE" id="PS50850"/>
    </source>
</evidence>
<dbReference type="Gene3D" id="1.20.1250.20">
    <property type="entry name" value="MFS general substrate transporter like domains"/>
    <property type="match status" value="2"/>
</dbReference>
<protein>
    <submittedName>
        <fullName evidence="8">MFS transporter</fullName>
    </submittedName>
</protein>
<sequence>MTLWRNIKAEITSWPRNIQLFFLANILYQMGGGMFSVLYNLYIQDLGFDVSMNGRVISIQSIATALLFIPIGLMGDKMSRKPILVIGALCSGMTFMGRSFVEGETSILFLAASSGIFASFFQVLAIPFLAANVTKNNRLRLFSIHASLVLAAQVIGSLGGGILADVLKSAGMSSVSSLQYVLLIGGMATVLGTLPLFFVRESAIHNKQLALLPKQLDLDSAQIEIHNQKSSASDWKFIRLFFFTQLLIGTGSGLVVPYLNLYFTDRFDISLSLMSILISLGQIMTIVSMMIGPSLANKVGPVKAVVIFQILSLPFLLFTGYTYSLVMASVTFLFRQALMNAANPIFSSLLIDHVSEKRRGIANSLMQTAFMTGWATMGPVQSYLVTTFGSYQGYAITFTITGLLYVTASAFFYLMLRDKRKSIPYKASLNQGAAE</sequence>
<dbReference type="Proteomes" id="UP000608071">
    <property type="component" value="Unassembled WGS sequence"/>
</dbReference>
<feature type="transmembrane region" description="Helical" evidence="6">
    <location>
        <begin position="237"/>
        <end position="259"/>
    </location>
</feature>
<dbReference type="InterPro" id="IPR020846">
    <property type="entry name" value="MFS_dom"/>
</dbReference>
<dbReference type="PROSITE" id="PS50850">
    <property type="entry name" value="MFS"/>
    <property type="match status" value="1"/>
</dbReference>
<comment type="subcellular location">
    <subcellularLocation>
        <location evidence="1">Cell membrane</location>
        <topology evidence="1">Multi-pass membrane protein</topology>
    </subcellularLocation>
</comment>
<dbReference type="InterPro" id="IPR036259">
    <property type="entry name" value="MFS_trans_sf"/>
</dbReference>
<dbReference type="EMBL" id="JACSQL010000003">
    <property type="protein sequence ID" value="MBD7968322.1"/>
    <property type="molecule type" value="Genomic_DNA"/>
</dbReference>
<dbReference type="PANTHER" id="PTHR23525">
    <property type="entry name" value="TRANSPORTER, PUTATIVE-RELATED"/>
    <property type="match status" value="1"/>
</dbReference>
<feature type="transmembrane region" description="Helical" evidence="6">
    <location>
        <begin position="55"/>
        <end position="75"/>
    </location>
</feature>
<comment type="caution">
    <text evidence="8">The sequence shown here is derived from an EMBL/GenBank/DDBJ whole genome shotgun (WGS) entry which is preliminary data.</text>
</comment>
<reference evidence="8 9" key="1">
    <citation type="submission" date="2020-08" db="EMBL/GenBank/DDBJ databases">
        <title>A Genomic Blueprint of the Chicken Gut Microbiome.</title>
        <authorList>
            <person name="Gilroy R."/>
            <person name="Ravi A."/>
            <person name="Getino M."/>
            <person name="Pursley I."/>
            <person name="Horton D.L."/>
            <person name="Alikhan N.-F."/>
            <person name="Baker D."/>
            <person name="Gharbi K."/>
            <person name="Hall N."/>
            <person name="Watson M."/>
            <person name="Adriaenssens E.M."/>
            <person name="Foster-Nyarko E."/>
            <person name="Jarju S."/>
            <person name="Secka A."/>
            <person name="Antonio M."/>
            <person name="Oren A."/>
            <person name="Chaudhuri R."/>
            <person name="La Ragione R.M."/>
            <person name="Hildebrand F."/>
            <person name="Pallen M.J."/>
        </authorList>
    </citation>
    <scope>NUCLEOTIDE SEQUENCE [LARGE SCALE GENOMIC DNA]</scope>
    <source>
        <strain evidence="8 9">Sa2BVA9</strain>
    </source>
</reference>
<feature type="transmembrane region" description="Helical" evidence="6">
    <location>
        <begin position="178"/>
        <end position="199"/>
    </location>
</feature>
<organism evidence="8 9">
    <name type="scientific">Paenibacillus gallinarum</name>
    <dbReference type="NCBI Taxonomy" id="2762232"/>
    <lineage>
        <taxon>Bacteria</taxon>
        <taxon>Bacillati</taxon>
        <taxon>Bacillota</taxon>
        <taxon>Bacilli</taxon>
        <taxon>Bacillales</taxon>
        <taxon>Paenibacillaceae</taxon>
        <taxon>Paenibacillus</taxon>
    </lineage>
</organism>
<gene>
    <name evidence="8" type="ORF">H9647_09615</name>
</gene>
<dbReference type="RefSeq" id="WP_191799562.1">
    <property type="nucleotide sequence ID" value="NZ_JACSQL010000003.1"/>
</dbReference>
<dbReference type="SUPFAM" id="SSF103473">
    <property type="entry name" value="MFS general substrate transporter"/>
    <property type="match status" value="1"/>
</dbReference>
<keyword evidence="9" id="KW-1185">Reference proteome</keyword>
<evidence type="ECO:0000256" key="1">
    <source>
        <dbReference type="ARBA" id="ARBA00004651"/>
    </source>
</evidence>
<evidence type="ECO:0000256" key="3">
    <source>
        <dbReference type="ARBA" id="ARBA00022692"/>
    </source>
</evidence>
<keyword evidence="3 6" id="KW-0812">Transmembrane</keyword>
<keyword evidence="2" id="KW-0813">Transport</keyword>
<feature type="transmembrane region" description="Helical" evidence="6">
    <location>
        <begin position="391"/>
        <end position="416"/>
    </location>
</feature>
<proteinExistence type="predicted"/>
<evidence type="ECO:0000256" key="5">
    <source>
        <dbReference type="ARBA" id="ARBA00023136"/>
    </source>
</evidence>
<feature type="transmembrane region" description="Helical" evidence="6">
    <location>
        <begin position="271"/>
        <end position="292"/>
    </location>
</feature>
<keyword evidence="4 6" id="KW-1133">Transmembrane helix</keyword>
<feature type="transmembrane region" description="Helical" evidence="6">
    <location>
        <begin position="107"/>
        <end position="130"/>
    </location>
</feature>
<feature type="domain" description="Major facilitator superfamily (MFS) profile" evidence="7">
    <location>
        <begin position="17"/>
        <end position="420"/>
    </location>
</feature>
<evidence type="ECO:0000313" key="8">
    <source>
        <dbReference type="EMBL" id="MBD7968322.1"/>
    </source>
</evidence>
<evidence type="ECO:0000256" key="4">
    <source>
        <dbReference type="ARBA" id="ARBA00022989"/>
    </source>
</evidence>
<feature type="transmembrane region" description="Helical" evidence="6">
    <location>
        <begin position="82"/>
        <end position="101"/>
    </location>
</feature>
<feature type="transmembrane region" description="Helical" evidence="6">
    <location>
        <begin position="142"/>
        <end position="166"/>
    </location>
</feature>
<name>A0ABR8SY21_9BACL</name>